<dbReference type="CTD" id="20322010"/>
<sequence>MDSATESTAYRGYCKEIFLLMSAFLPTVWQAVVRPYAQVTESLHTCTCASLYGSRVEASSFIVPSCVMGHRLRKPPMDRENGWVIRPVLVCTPFSFTPAMHDQPPLAFVEKLGRWSSRSSPLIPRVAYYDERARVTTVFIDPNSISNTERLSWVPGHLSSRFMRVCQRKPDMRSIGNSIISKVMERIIAEALKSHLEIHSLLSDKQHGFRQNRSCLSNLLVTLDDWTRAVDAGVTVHACYLDISKAFDRVDHSILLRKLEMYGVTGNLLSWLKDYLSDRSVQVRVDGAFSDKIAATSGVPQVLLHPRRTTTQCKKYDCKCGGAQRSDQECENRELPLSMFQQALDAARRSTTTGFGQIGTRKRAVLPAVKCLEKWVPLTKRFRDTAVEFQWLNRILFWSVLY</sequence>
<dbReference type="InterPro" id="IPR000477">
    <property type="entry name" value="RT_dom"/>
</dbReference>
<dbReference type="SUPFAM" id="SSF56672">
    <property type="entry name" value="DNA/RNA polymerases"/>
    <property type="match status" value="1"/>
</dbReference>
<gene>
    <name evidence="2" type="ORF">T265_07831</name>
</gene>
<protein>
    <recommendedName>
        <fullName evidence="1">Reverse transcriptase domain-containing protein</fullName>
    </recommendedName>
</protein>
<keyword evidence="3" id="KW-1185">Reference proteome</keyword>
<dbReference type="KEGG" id="ovi:T265_07831"/>
<name>A0A075AAC2_OPIVI</name>
<reference evidence="2 3" key="1">
    <citation type="submission" date="2013-11" db="EMBL/GenBank/DDBJ databases">
        <title>Opisthorchis viverrini - life in the bile duct.</title>
        <authorList>
            <person name="Young N.D."/>
            <person name="Nagarajan N."/>
            <person name="Lin S.J."/>
            <person name="Korhonen P.K."/>
            <person name="Jex A.R."/>
            <person name="Hall R.S."/>
            <person name="Safavi-Hemami H."/>
            <person name="Kaewkong W."/>
            <person name="Bertrand D."/>
            <person name="Gao S."/>
            <person name="Seet Q."/>
            <person name="Wongkham S."/>
            <person name="Teh B.T."/>
            <person name="Wongkham C."/>
            <person name="Intapan P.M."/>
            <person name="Maleewong W."/>
            <person name="Yang X."/>
            <person name="Hu M."/>
            <person name="Wang Z."/>
            <person name="Hofmann A."/>
            <person name="Sternberg P.W."/>
            <person name="Tan P."/>
            <person name="Wang J."/>
            <person name="Gasser R.B."/>
        </authorList>
    </citation>
    <scope>NUCLEOTIDE SEQUENCE [LARGE SCALE GENOMIC DNA]</scope>
</reference>
<feature type="domain" description="Reverse transcriptase" evidence="1">
    <location>
        <begin position="172"/>
        <end position="301"/>
    </location>
</feature>
<evidence type="ECO:0000259" key="1">
    <source>
        <dbReference type="Pfam" id="PF00078"/>
    </source>
</evidence>
<dbReference type="OrthoDB" id="6153278at2759"/>
<dbReference type="InterPro" id="IPR043502">
    <property type="entry name" value="DNA/RNA_pol_sf"/>
</dbReference>
<organism evidence="2 3">
    <name type="scientific">Opisthorchis viverrini</name>
    <name type="common">Southeast Asian liver fluke</name>
    <dbReference type="NCBI Taxonomy" id="6198"/>
    <lineage>
        <taxon>Eukaryota</taxon>
        <taxon>Metazoa</taxon>
        <taxon>Spiralia</taxon>
        <taxon>Lophotrochozoa</taxon>
        <taxon>Platyhelminthes</taxon>
        <taxon>Trematoda</taxon>
        <taxon>Digenea</taxon>
        <taxon>Opisthorchiida</taxon>
        <taxon>Opisthorchiata</taxon>
        <taxon>Opisthorchiidae</taxon>
        <taxon>Opisthorchis</taxon>
    </lineage>
</organism>
<dbReference type="AlphaFoldDB" id="A0A075AAC2"/>
<dbReference type="GeneID" id="20322010"/>
<accession>A0A075AAC2</accession>
<dbReference type="EMBL" id="KL596807">
    <property type="protein sequence ID" value="KER24519.1"/>
    <property type="molecule type" value="Genomic_DNA"/>
</dbReference>
<proteinExistence type="predicted"/>
<dbReference type="RefSeq" id="XP_009171728.1">
    <property type="nucleotide sequence ID" value="XM_009173464.1"/>
</dbReference>
<dbReference type="Proteomes" id="UP000054324">
    <property type="component" value="Unassembled WGS sequence"/>
</dbReference>
<evidence type="ECO:0000313" key="3">
    <source>
        <dbReference type="Proteomes" id="UP000054324"/>
    </source>
</evidence>
<dbReference type="PANTHER" id="PTHR33332">
    <property type="entry name" value="REVERSE TRANSCRIPTASE DOMAIN-CONTAINING PROTEIN"/>
    <property type="match status" value="1"/>
</dbReference>
<dbReference type="Pfam" id="PF00078">
    <property type="entry name" value="RVT_1"/>
    <property type="match status" value="1"/>
</dbReference>
<dbReference type="STRING" id="6198.A0A075AAC2"/>
<evidence type="ECO:0000313" key="2">
    <source>
        <dbReference type="EMBL" id="KER24519.1"/>
    </source>
</evidence>